<organism evidence="2 3">
    <name type="scientific">Anncaliia algerae PRA339</name>
    <dbReference type="NCBI Taxonomy" id="1288291"/>
    <lineage>
        <taxon>Eukaryota</taxon>
        <taxon>Fungi</taxon>
        <taxon>Fungi incertae sedis</taxon>
        <taxon>Microsporidia</taxon>
        <taxon>Tubulinosematoidea</taxon>
        <taxon>Tubulinosematidae</taxon>
        <taxon>Anncaliia</taxon>
    </lineage>
</organism>
<sequence length="184" mass="21805">MQTLILLYFFIKTCLCGEKSMEFTKIKKNEVFNSILEEYRELHNSFYKCQETIISNISKIISYLEKSSFNKVDLNIIFLYDNILAELMNFSTVILDFLYGSKKEDLKNILVKENYNDTLVEYLINQENMLASVNKLREAVKIFYLNTKSYTEPNILLSEKVFDSITEIYKKIELINQKCKIIFK</sequence>
<evidence type="ECO:0000313" key="3">
    <source>
        <dbReference type="Proteomes" id="UP000030655"/>
    </source>
</evidence>
<dbReference type="EMBL" id="KK365318">
    <property type="protein sequence ID" value="KCZ79242.1"/>
    <property type="molecule type" value="Genomic_DNA"/>
</dbReference>
<keyword evidence="3" id="KW-1185">Reference proteome</keyword>
<feature type="signal peptide" evidence="1">
    <location>
        <begin position="1"/>
        <end position="16"/>
    </location>
</feature>
<dbReference type="OrthoDB" id="10296204at2759"/>
<evidence type="ECO:0000256" key="1">
    <source>
        <dbReference type="SAM" id="SignalP"/>
    </source>
</evidence>
<name>A0A059EWI6_9MICR</name>
<reference evidence="3" key="1">
    <citation type="submission" date="2013-02" db="EMBL/GenBank/DDBJ databases">
        <authorList>
            <consortium name="The Broad Institute Genome Sequencing Platform"/>
            <person name="Cuomo C."/>
            <person name="Becnel J."/>
            <person name="Sanscrainte N."/>
            <person name="Walker B."/>
            <person name="Young S.K."/>
            <person name="Zeng Q."/>
            <person name="Gargeya S."/>
            <person name="Fitzgerald M."/>
            <person name="Haas B."/>
            <person name="Abouelleil A."/>
            <person name="Alvarado L."/>
            <person name="Arachchi H.M."/>
            <person name="Berlin A.M."/>
            <person name="Chapman S.B."/>
            <person name="Dewar J."/>
            <person name="Goldberg J."/>
            <person name="Griggs A."/>
            <person name="Gujja S."/>
            <person name="Hansen M."/>
            <person name="Howarth C."/>
            <person name="Imamovic A."/>
            <person name="Larimer J."/>
            <person name="McCowan C."/>
            <person name="Murphy C."/>
            <person name="Neiman D."/>
            <person name="Pearson M."/>
            <person name="Priest M."/>
            <person name="Roberts A."/>
            <person name="Saif S."/>
            <person name="Shea T."/>
            <person name="Sisk P."/>
            <person name="Sykes S."/>
            <person name="Wortman J."/>
            <person name="Nusbaum C."/>
            <person name="Birren B."/>
        </authorList>
    </citation>
    <scope>NUCLEOTIDE SEQUENCE [LARGE SCALE GENOMIC DNA]</scope>
    <source>
        <strain evidence="3">PRA339</strain>
    </source>
</reference>
<evidence type="ECO:0000313" key="2">
    <source>
        <dbReference type="EMBL" id="KCZ79242.1"/>
    </source>
</evidence>
<proteinExistence type="predicted"/>
<dbReference type="VEuPathDB" id="MicrosporidiaDB:H312_03370"/>
<dbReference type="AlphaFoldDB" id="A0A059EWI6"/>
<dbReference type="Proteomes" id="UP000030655">
    <property type="component" value="Unassembled WGS sequence"/>
</dbReference>
<protein>
    <submittedName>
        <fullName evidence="2">Uncharacterized protein</fullName>
    </submittedName>
</protein>
<feature type="chain" id="PRO_5001571630" evidence="1">
    <location>
        <begin position="17"/>
        <end position="184"/>
    </location>
</feature>
<gene>
    <name evidence="2" type="ORF">H312_03370</name>
</gene>
<reference evidence="2 3" key="2">
    <citation type="submission" date="2014-03" db="EMBL/GenBank/DDBJ databases">
        <title>The Genome Sequence of Anncaliia algerae insect isolate PRA339.</title>
        <authorList>
            <consortium name="The Broad Institute Genome Sequencing Platform"/>
            <consortium name="The Broad Institute Genome Sequencing Center for Infectious Disease"/>
            <person name="Cuomo C."/>
            <person name="Becnel J."/>
            <person name="Sanscrainte N."/>
            <person name="Walker B."/>
            <person name="Young S.K."/>
            <person name="Zeng Q."/>
            <person name="Gargeya S."/>
            <person name="Fitzgerald M."/>
            <person name="Haas B."/>
            <person name="Abouelleil A."/>
            <person name="Alvarado L."/>
            <person name="Arachchi H.M."/>
            <person name="Berlin A.M."/>
            <person name="Chapman S.B."/>
            <person name="Dewar J."/>
            <person name="Goldberg J."/>
            <person name="Griggs A."/>
            <person name="Gujja S."/>
            <person name="Hansen M."/>
            <person name="Howarth C."/>
            <person name="Imamovic A."/>
            <person name="Larimer J."/>
            <person name="McCowan C."/>
            <person name="Murphy C."/>
            <person name="Neiman D."/>
            <person name="Pearson M."/>
            <person name="Priest M."/>
            <person name="Roberts A."/>
            <person name="Saif S."/>
            <person name="Shea T."/>
            <person name="Sisk P."/>
            <person name="Sykes S."/>
            <person name="Wortman J."/>
            <person name="Nusbaum C."/>
            <person name="Birren B."/>
        </authorList>
    </citation>
    <scope>NUCLEOTIDE SEQUENCE [LARGE SCALE GENOMIC DNA]</scope>
    <source>
        <strain evidence="2 3">PRA339</strain>
    </source>
</reference>
<dbReference type="HOGENOM" id="CLU_1467817_0_0_1"/>
<accession>A0A059EWI6</accession>
<keyword evidence="1" id="KW-0732">Signal</keyword>